<organism evidence="2 3">
    <name type="scientific">Coemansia thaxteri</name>
    <dbReference type="NCBI Taxonomy" id="2663907"/>
    <lineage>
        <taxon>Eukaryota</taxon>
        <taxon>Fungi</taxon>
        <taxon>Fungi incertae sedis</taxon>
        <taxon>Zoopagomycota</taxon>
        <taxon>Kickxellomycotina</taxon>
        <taxon>Kickxellomycetes</taxon>
        <taxon>Kickxellales</taxon>
        <taxon>Kickxellaceae</taxon>
        <taxon>Coemansia</taxon>
    </lineage>
</organism>
<feature type="compositionally biased region" description="Low complexity" evidence="1">
    <location>
        <begin position="45"/>
        <end position="54"/>
    </location>
</feature>
<feature type="region of interest" description="Disordered" evidence="1">
    <location>
        <begin position="1"/>
        <end position="21"/>
    </location>
</feature>
<gene>
    <name evidence="2" type="ORF">H4R26_005659</name>
</gene>
<comment type="caution">
    <text evidence="2">The sequence shown here is derived from an EMBL/GenBank/DDBJ whole genome shotgun (WGS) entry which is preliminary data.</text>
</comment>
<feature type="non-terminal residue" evidence="2">
    <location>
        <position position="1"/>
    </location>
</feature>
<evidence type="ECO:0000256" key="1">
    <source>
        <dbReference type="SAM" id="MobiDB-lite"/>
    </source>
</evidence>
<feature type="compositionally biased region" description="Pro residues" evidence="1">
    <location>
        <begin position="55"/>
        <end position="66"/>
    </location>
</feature>
<evidence type="ECO:0000313" key="3">
    <source>
        <dbReference type="Proteomes" id="UP001150907"/>
    </source>
</evidence>
<accession>A0A9W8EGY2</accession>
<dbReference type="Proteomes" id="UP001150907">
    <property type="component" value="Unassembled WGS sequence"/>
</dbReference>
<name>A0A9W8EGY2_9FUNG</name>
<feature type="region of interest" description="Disordered" evidence="1">
    <location>
        <begin position="42"/>
        <end position="85"/>
    </location>
</feature>
<proteinExistence type="predicted"/>
<keyword evidence="3" id="KW-1185">Reference proteome</keyword>
<dbReference type="AlphaFoldDB" id="A0A9W8EGY2"/>
<feature type="compositionally biased region" description="Low complexity" evidence="1">
    <location>
        <begin position="67"/>
        <end position="76"/>
    </location>
</feature>
<protein>
    <submittedName>
        <fullName evidence="2">Uncharacterized protein</fullName>
    </submittedName>
</protein>
<evidence type="ECO:0000313" key="2">
    <source>
        <dbReference type="EMBL" id="KAJ1997896.1"/>
    </source>
</evidence>
<dbReference type="EMBL" id="JANBQF010001154">
    <property type="protein sequence ID" value="KAJ1997896.1"/>
    <property type="molecule type" value="Genomic_DNA"/>
</dbReference>
<reference evidence="2" key="1">
    <citation type="submission" date="2022-07" db="EMBL/GenBank/DDBJ databases">
        <title>Phylogenomic reconstructions and comparative analyses of Kickxellomycotina fungi.</title>
        <authorList>
            <person name="Reynolds N.K."/>
            <person name="Stajich J.E."/>
            <person name="Barry K."/>
            <person name="Grigoriev I.V."/>
            <person name="Crous P."/>
            <person name="Smith M.E."/>
        </authorList>
    </citation>
    <scope>NUCLEOTIDE SEQUENCE</scope>
    <source>
        <strain evidence="2">IMI 214461</strain>
    </source>
</reference>
<sequence length="102" mass="10300">PAPVVPSSQVPQSSYMTSGGVIPSSQVPPAPIYSATVPVSPPAPVSSVASYSSVPPAPYTSVPPSPYSSVPPNNSSEYPDTTCEEGAYTGNQAAYSTGAAYY</sequence>
<feature type="compositionally biased region" description="Low complexity" evidence="1">
    <location>
        <begin position="1"/>
        <end position="14"/>
    </location>
</feature>